<feature type="domain" description="AAA+ ATPase" evidence="6">
    <location>
        <begin position="190"/>
        <end position="599"/>
    </location>
</feature>
<keyword evidence="2" id="KW-0547">Nucleotide-binding</keyword>
<reference evidence="8" key="1">
    <citation type="journal article" date="2019" name="Int. J. Syst. Evol. Microbiol.">
        <title>The Global Catalogue of Microorganisms (GCM) 10K type strain sequencing project: providing services to taxonomists for standard genome sequencing and annotation.</title>
        <authorList>
            <consortium name="The Broad Institute Genomics Platform"/>
            <consortium name="The Broad Institute Genome Sequencing Center for Infectious Disease"/>
            <person name="Wu L."/>
            <person name="Ma J."/>
        </authorList>
    </citation>
    <scope>NUCLEOTIDE SEQUENCE [LARGE SCALE GENOMIC DNA]</scope>
    <source>
        <strain evidence="8">CECT 7956</strain>
    </source>
</reference>
<dbReference type="InterPro" id="IPR041677">
    <property type="entry name" value="DNA2/NAM7_AAA_11"/>
</dbReference>
<dbReference type="InterPro" id="IPR047187">
    <property type="entry name" value="SF1_C_Upf1"/>
</dbReference>
<dbReference type="Proteomes" id="UP001595616">
    <property type="component" value="Unassembled WGS sequence"/>
</dbReference>
<evidence type="ECO:0000313" key="8">
    <source>
        <dbReference type="Proteomes" id="UP001595616"/>
    </source>
</evidence>
<comment type="similarity">
    <text evidence="1">Belongs to the DNA2/NAM7 helicase family.</text>
</comment>
<sequence length="628" mass="71149">MAYFENLKALLKQEKEEDKKQYEALTQHTSVSERRAAGLTWYPVAIRGTEMTRGEYLNVELERTTHHDINHQFRFGVPAVFFSNHEPQKDRIEGLVTYQGGNRLKLNIRTDELPDWASDGKLGVEVLFDNSSYEEMFSAMKTAHNELKKNELYQVIIGSKPAIAHDELENVKFEKLNESQNAAANKIIKSNHLAIVHGPPGTGKTTTLVEVIQHLVKVKNEKVLVVAPSNIAVDLLTEKLSEAGLNVMRVGNPGRISEHLQGQSLDGKIQNHPAYKDIKKWKKQASEYKNMAHKYKRNFGKAERDQRKALFDEAYKLMKEVEKIEQYILEDLGQKTQVVTATLVGSNHYTVRDLTYDTVVIDEAGQTTEPACWIPIQKGKKLVLAGDHCQLPPTIKSTQNTAEGLTYTLLEKLVEKQKDAVTLLQTQYRMHQDIMAYSSKVFYENKLIAHESVADLRLHNLPALQFIDTAGKGFEEKLEGTSSTNPEEALFLVQRIESFFEEITKNENAKLPEIGVISPYKKQASIIDDLVQNSEILKPFLKQISVNTVDSFQGQERDAIFISLTRSNAEGVIGFLGDTRRMNVAMTRAKSHLLIVGDSATIGSHKFYADFITYTQEINAYKSIWEFE</sequence>
<dbReference type="SMART" id="SM00382">
    <property type="entry name" value="AAA"/>
    <property type="match status" value="1"/>
</dbReference>
<dbReference type="EMBL" id="JBHRYQ010000001">
    <property type="protein sequence ID" value="MFC3809736.1"/>
    <property type="molecule type" value="Genomic_DNA"/>
</dbReference>
<dbReference type="InterPro" id="IPR041679">
    <property type="entry name" value="DNA2/NAM7-like_C"/>
</dbReference>
<dbReference type="InterPro" id="IPR003593">
    <property type="entry name" value="AAA+_ATPase"/>
</dbReference>
<dbReference type="PANTHER" id="PTHR43788:SF8">
    <property type="entry name" value="DNA-BINDING PROTEIN SMUBP-2"/>
    <property type="match status" value="1"/>
</dbReference>
<dbReference type="InterPro" id="IPR027417">
    <property type="entry name" value="P-loop_NTPase"/>
</dbReference>
<protein>
    <submittedName>
        <fullName evidence="7">AAA domain-containing protein</fullName>
    </submittedName>
</protein>
<evidence type="ECO:0000256" key="1">
    <source>
        <dbReference type="ARBA" id="ARBA00007913"/>
    </source>
</evidence>
<comment type="caution">
    <text evidence="7">The sequence shown here is derived from an EMBL/GenBank/DDBJ whole genome shotgun (WGS) entry which is preliminary data.</text>
</comment>
<evidence type="ECO:0000259" key="6">
    <source>
        <dbReference type="SMART" id="SM00382"/>
    </source>
</evidence>
<dbReference type="RefSeq" id="WP_379835176.1">
    <property type="nucleotide sequence ID" value="NZ_JBHRYQ010000001.1"/>
</dbReference>
<name>A0ABV7YUK3_9BACT</name>
<dbReference type="Gene3D" id="2.40.30.270">
    <property type="match status" value="1"/>
</dbReference>
<dbReference type="InterPro" id="IPR050534">
    <property type="entry name" value="Coronavir_polyprotein_1ab"/>
</dbReference>
<dbReference type="Pfam" id="PF13086">
    <property type="entry name" value="AAA_11"/>
    <property type="match status" value="1"/>
</dbReference>
<evidence type="ECO:0000256" key="2">
    <source>
        <dbReference type="ARBA" id="ARBA00022741"/>
    </source>
</evidence>
<evidence type="ECO:0000313" key="7">
    <source>
        <dbReference type="EMBL" id="MFC3809736.1"/>
    </source>
</evidence>
<evidence type="ECO:0000256" key="5">
    <source>
        <dbReference type="ARBA" id="ARBA00022840"/>
    </source>
</evidence>
<dbReference type="SUPFAM" id="SSF52540">
    <property type="entry name" value="P-loop containing nucleoside triphosphate hydrolases"/>
    <property type="match status" value="1"/>
</dbReference>
<proteinExistence type="inferred from homology"/>
<gene>
    <name evidence="7" type="ORF">ACFOOI_03635</name>
</gene>
<keyword evidence="4" id="KW-0347">Helicase</keyword>
<dbReference type="Pfam" id="PF13087">
    <property type="entry name" value="AAA_12"/>
    <property type="match status" value="1"/>
</dbReference>
<accession>A0ABV7YUK3</accession>
<dbReference type="CDD" id="cd18808">
    <property type="entry name" value="SF1_C_Upf1"/>
    <property type="match status" value="1"/>
</dbReference>
<evidence type="ECO:0000256" key="3">
    <source>
        <dbReference type="ARBA" id="ARBA00022801"/>
    </source>
</evidence>
<dbReference type="Gene3D" id="3.40.50.300">
    <property type="entry name" value="P-loop containing nucleotide triphosphate hydrolases"/>
    <property type="match status" value="2"/>
</dbReference>
<keyword evidence="5" id="KW-0067">ATP-binding</keyword>
<evidence type="ECO:0000256" key="4">
    <source>
        <dbReference type="ARBA" id="ARBA00022806"/>
    </source>
</evidence>
<dbReference type="PANTHER" id="PTHR43788">
    <property type="entry name" value="DNA2/NAM7 HELICASE FAMILY MEMBER"/>
    <property type="match status" value="1"/>
</dbReference>
<keyword evidence="3" id="KW-0378">Hydrolase</keyword>
<keyword evidence="8" id="KW-1185">Reference proteome</keyword>
<organism evidence="7 8">
    <name type="scientific">Lacihabitans lacunae</name>
    <dbReference type="NCBI Taxonomy" id="1028214"/>
    <lineage>
        <taxon>Bacteria</taxon>
        <taxon>Pseudomonadati</taxon>
        <taxon>Bacteroidota</taxon>
        <taxon>Cytophagia</taxon>
        <taxon>Cytophagales</taxon>
        <taxon>Leadbetterellaceae</taxon>
        <taxon>Lacihabitans</taxon>
    </lineage>
</organism>